<feature type="domain" description="ABC transporter" evidence="10">
    <location>
        <begin position="356"/>
        <end position="592"/>
    </location>
</feature>
<dbReference type="STRING" id="765912.Thimo_3573"/>
<evidence type="ECO:0000259" key="11">
    <source>
        <dbReference type="PROSITE" id="PS50929"/>
    </source>
</evidence>
<dbReference type="PROSITE" id="PS00211">
    <property type="entry name" value="ABC_TRANSPORTER_1"/>
    <property type="match status" value="1"/>
</dbReference>
<proteinExistence type="predicted"/>
<dbReference type="InterPro" id="IPR011527">
    <property type="entry name" value="ABC1_TM_dom"/>
</dbReference>
<dbReference type="EMBL" id="CP003051">
    <property type="protein sequence ID" value="AGA92229.1"/>
    <property type="molecule type" value="Genomic_DNA"/>
</dbReference>
<dbReference type="GO" id="GO:0016887">
    <property type="term" value="F:ATP hydrolysis activity"/>
    <property type="evidence" value="ECO:0007669"/>
    <property type="project" value="InterPro"/>
</dbReference>
<dbReference type="PANTHER" id="PTHR24221">
    <property type="entry name" value="ATP-BINDING CASSETTE SUB-FAMILY B"/>
    <property type="match status" value="1"/>
</dbReference>
<dbReference type="AlphaFoldDB" id="L0H3R3"/>
<evidence type="ECO:0000256" key="1">
    <source>
        <dbReference type="ARBA" id="ARBA00004651"/>
    </source>
</evidence>
<dbReference type="SUPFAM" id="SSF52540">
    <property type="entry name" value="P-loop containing nucleoside triphosphate hydrolases"/>
    <property type="match status" value="1"/>
</dbReference>
<evidence type="ECO:0000256" key="2">
    <source>
        <dbReference type="ARBA" id="ARBA00022448"/>
    </source>
</evidence>
<keyword evidence="4 9" id="KW-0812">Transmembrane</keyword>
<dbReference type="Pfam" id="PF00005">
    <property type="entry name" value="ABC_tran"/>
    <property type="match status" value="1"/>
</dbReference>
<evidence type="ECO:0000256" key="5">
    <source>
        <dbReference type="ARBA" id="ARBA00022741"/>
    </source>
</evidence>
<dbReference type="FunFam" id="3.40.50.300:FF:000299">
    <property type="entry name" value="ABC transporter ATP-binding protein/permease"/>
    <property type="match status" value="1"/>
</dbReference>
<evidence type="ECO:0000256" key="7">
    <source>
        <dbReference type="ARBA" id="ARBA00022989"/>
    </source>
</evidence>
<dbReference type="GO" id="GO:0034040">
    <property type="term" value="F:ATPase-coupled lipid transmembrane transporter activity"/>
    <property type="evidence" value="ECO:0007669"/>
    <property type="project" value="TreeGrafter"/>
</dbReference>
<evidence type="ECO:0000313" key="12">
    <source>
        <dbReference type="EMBL" id="AGA92229.1"/>
    </source>
</evidence>
<dbReference type="KEGG" id="tmb:Thimo_3573"/>
<evidence type="ECO:0000256" key="8">
    <source>
        <dbReference type="ARBA" id="ARBA00023136"/>
    </source>
</evidence>
<dbReference type="PROSITE" id="PS50929">
    <property type="entry name" value="ABC_TM1F"/>
    <property type="match status" value="1"/>
</dbReference>
<keyword evidence="5" id="KW-0547">Nucleotide-binding</keyword>
<dbReference type="PROSITE" id="PS50893">
    <property type="entry name" value="ABC_TRANSPORTER_2"/>
    <property type="match status" value="1"/>
</dbReference>
<name>L0H3R3_9GAMM</name>
<dbReference type="RefSeq" id="WP_015282354.1">
    <property type="nucleotide sequence ID" value="NC_019940.1"/>
</dbReference>
<dbReference type="OrthoDB" id="6336411at2"/>
<dbReference type="HOGENOM" id="CLU_000604_84_3_6"/>
<feature type="transmembrane region" description="Helical" evidence="9">
    <location>
        <begin position="21"/>
        <end position="54"/>
    </location>
</feature>
<dbReference type="eggNOG" id="COG1132">
    <property type="taxonomic scope" value="Bacteria"/>
</dbReference>
<dbReference type="PATRIC" id="fig|765912.4.peg.3499"/>
<dbReference type="SUPFAM" id="SSF90123">
    <property type="entry name" value="ABC transporter transmembrane region"/>
    <property type="match status" value="1"/>
</dbReference>
<keyword evidence="8 9" id="KW-0472">Membrane</keyword>
<feature type="transmembrane region" description="Helical" evidence="9">
    <location>
        <begin position="167"/>
        <end position="194"/>
    </location>
</feature>
<reference evidence="12 13" key="1">
    <citation type="submission" date="2011-09" db="EMBL/GenBank/DDBJ databases">
        <title>Complete sequence of chromosome of Thioflavicoccus mobilis 8321.</title>
        <authorList>
            <consortium name="US DOE Joint Genome Institute"/>
            <person name="Lucas S."/>
            <person name="Han J."/>
            <person name="Lapidus A."/>
            <person name="Cheng J.-F."/>
            <person name="Goodwin L."/>
            <person name="Pitluck S."/>
            <person name="Peters L."/>
            <person name="Ovchinnikova G."/>
            <person name="Lu M."/>
            <person name="Detter J.C."/>
            <person name="Han C."/>
            <person name="Tapia R."/>
            <person name="Land M."/>
            <person name="Hauser L."/>
            <person name="Kyrpides N."/>
            <person name="Ivanova N."/>
            <person name="Pagani I."/>
            <person name="Vogl K."/>
            <person name="Liu Z."/>
            <person name="Imhoff J."/>
            <person name="Thiel V."/>
            <person name="Frigaard N.-U."/>
            <person name="Bryant D."/>
            <person name="Woyke T."/>
        </authorList>
    </citation>
    <scope>NUCLEOTIDE SEQUENCE [LARGE SCALE GENOMIC DNA]</scope>
    <source>
        <strain evidence="12 13">8321</strain>
    </source>
</reference>
<evidence type="ECO:0000256" key="9">
    <source>
        <dbReference type="SAM" id="Phobius"/>
    </source>
</evidence>
<sequence>MEKIQSTVQLRRYLAELAAYRGGLAITLVLMLGVGLLEGMGLLLLLPLLGLVGFSGSSDHPVAEGLRRLFDMLGLPLTLPVLLGLFVGLIGAKLLLAYWRDLRTTRLRLGFIDHLRNRLFRRIAFTEWLFFSLTRAADFTHVLTSEVQRIGQGTYQVLQLSANGALAASYLVVAIGVSPLFTGVALLFGVAMMLPLRRIQRRTVELGGGLTRTQRLLFAASGELLGGMKAAKAHGAEEWHVAQFARHAEGQRQAQLDFQRLYGLARVGYQWGAAAVLALLVWWAVKSGRLPAAELLVLIAIFSRLAPMLSGLQQGYQQILHMLPAYAAFRAMETACEEAAEPPVGTLAPPPFRQGLCLEGIVFRYRKESPRPVIAGVDLQIPARATVALVGPSGGGKSTLADLIAGLLAPDAGHISVDGMRLEGGLRRAWRRRVAYVPQETFLLHDTVRANLLWAAPEADEAALARALRLAAAERFVAALPEGIDTLVGERGVRLSGGERQRIALARALLQEPELLILDEATSALDTENERAIQAAIDELHGSLTLLVIAHRLSTIHRADRIVVLEKGRVVEEGAWPELAERRGGRLRRMIEDIPPENTESMS</sequence>
<dbReference type="InterPro" id="IPR036640">
    <property type="entry name" value="ABC1_TM_sf"/>
</dbReference>
<feature type="transmembrane region" description="Helical" evidence="9">
    <location>
        <begin position="119"/>
        <end position="137"/>
    </location>
</feature>
<dbReference type="GO" id="GO:0140359">
    <property type="term" value="F:ABC-type transporter activity"/>
    <property type="evidence" value="ECO:0007669"/>
    <property type="project" value="InterPro"/>
</dbReference>
<evidence type="ECO:0000256" key="6">
    <source>
        <dbReference type="ARBA" id="ARBA00022840"/>
    </source>
</evidence>
<gene>
    <name evidence="12" type="ORF">Thimo_3573</name>
</gene>
<keyword evidence="7 9" id="KW-1133">Transmembrane helix</keyword>
<dbReference type="SMART" id="SM00382">
    <property type="entry name" value="AAA"/>
    <property type="match status" value="1"/>
</dbReference>
<dbReference type="PANTHER" id="PTHR24221:SF654">
    <property type="entry name" value="ATP-BINDING CASSETTE SUB-FAMILY B MEMBER 6"/>
    <property type="match status" value="1"/>
</dbReference>
<organism evidence="12 13">
    <name type="scientific">Thioflavicoccus mobilis 8321</name>
    <dbReference type="NCBI Taxonomy" id="765912"/>
    <lineage>
        <taxon>Bacteria</taxon>
        <taxon>Pseudomonadati</taxon>
        <taxon>Pseudomonadota</taxon>
        <taxon>Gammaproteobacteria</taxon>
        <taxon>Chromatiales</taxon>
        <taxon>Chromatiaceae</taxon>
        <taxon>Thioflavicoccus</taxon>
    </lineage>
</organism>
<dbReference type="GO" id="GO:0005524">
    <property type="term" value="F:ATP binding"/>
    <property type="evidence" value="ECO:0007669"/>
    <property type="project" value="UniProtKB-KW"/>
</dbReference>
<dbReference type="Proteomes" id="UP000010816">
    <property type="component" value="Chromosome"/>
</dbReference>
<feature type="transmembrane region" description="Helical" evidence="9">
    <location>
        <begin position="74"/>
        <end position="99"/>
    </location>
</feature>
<feature type="domain" description="ABC transmembrane type-1" evidence="11">
    <location>
        <begin position="25"/>
        <end position="321"/>
    </location>
</feature>
<keyword evidence="2" id="KW-0813">Transport</keyword>
<accession>L0H3R3</accession>
<evidence type="ECO:0000313" key="13">
    <source>
        <dbReference type="Proteomes" id="UP000010816"/>
    </source>
</evidence>
<dbReference type="Gene3D" id="1.20.1560.10">
    <property type="entry name" value="ABC transporter type 1, transmembrane domain"/>
    <property type="match status" value="1"/>
</dbReference>
<dbReference type="Gene3D" id="3.40.50.300">
    <property type="entry name" value="P-loop containing nucleotide triphosphate hydrolases"/>
    <property type="match status" value="1"/>
</dbReference>
<dbReference type="InterPro" id="IPR003439">
    <property type="entry name" value="ABC_transporter-like_ATP-bd"/>
</dbReference>
<evidence type="ECO:0000256" key="4">
    <source>
        <dbReference type="ARBA" id="ARBA00022692"/>
    </source>
</evidence>
<keyword evidence="3" id="KW-1003">Cell membrane</keyword>
<protein>
    <submittedName>
        <fullName evidence="12">ABC-type multidrug transport system, ATPase and permease component</fullName>
    </submittedName>
</protein>
<keyword evidence="6" id="KW-0067">ATP-binding</keyword>
<dbReference type="GO" id="GO:0005886">
    <property type="term" value="C:plasma membrane"/>
    <property type="evidence" value="ECO:0007669"/>
    <property type="project" value="UniProtKB-SubCell"/>
</dbReference>
<feature type="transmembrane region" description="Helical" evidence="9">
    <location>
        <begin position="267"/>
        <end position="285"/>
    </location>
</feature>
<comment type="subcellular location">
    <subcellularLocation>
        <location evidence="1">Cell membrane</location>
        <topology evidence="1">Multi-pass membrane protein</topology>
    </subcellularLocation>
</comment>
<dbReference type="InterPro" id="IPR039421">
    <property type="entry name" value="Type_1_exporter"/>
</dbReference>
<evidence type="ECO:0000259" key="10">
    <source>
        <dbReference type="PROSITE" id="PS50893"/>
    </source>
</evidence>
<keyword evidence="13" id="KW-1185">Reference proteome</keyword>
<evidence type="ECO:0000256" key="3">
    <source>
        <dbReference type="ARBA" id="ARBA00022475"/>
    </source>
</evidence>
<dbReference type="InterPro" id="IPR017871">
    <property type="entry name" value="ABC_transporter-like_CS"/>
</dbReference>
<dbReference type="InterPro" id="IPR003593">
    <property type="entry name" value="AAA+_ATPase"/>
</dbReference>
<dbReference type="InterPro" id="IPR027417">
    <property type="entry name" value="P-loop_NTPase"/>
</dbReference>